<evidence type="ECO:0008006" key="3">
    <source>
        <dbReference type="Google" id="ProtNLM"/>
    </source>
</evidence>
<evidence type="ECO:0000313" key="1">
    <source>
        <dbReference type="EMBL" id="GGX40821.1"/>
    </source>
</evidence>
<reference evidence="1" key="1">
    <citation type="journal article" date="2014" name="Int. J. Syst. Evol. Microbiol.">
        <title>Complete genome sequence of Corynebacterium casei LMG S-19264T (=DSM 44701T), isolated from a smear-ripened cheese.</title>
        <authorList>
            <consortium name="US DOE Joint Genome Institute (JGI-PGF)"/>
            <person name="Walter F."/>
            <person name="Albersmeier A."/>
            <person name="Kalinowski J."/>
            <person name="Ruckert C."/>
        </authorList>
    </citation>
    <scope>NUCLEOTIDE SEQUENCE</scope>
    <source>
        <strain evidence="1">KCTC 22169</strain>
    </source>
</reference>
<organism evidence="1 2">
    <name type="scientific">Saccharospirillum salsuginis</name>
    <dbReference type="NCBI Taxonomy" id="418750"/>
    <lineage>
        <taxon>Bacteria</taxon>
        <taxon>Pseudomonadati</taxon>
        <taxon>Pseudomonadota</taxon>
        <taxon>Gammaproteobacteria</taxon>
        <taxon>Oceanospirillales</taxon>
        <taxon>Saccharospirillaceae</taxon>
        <taxon>Saccharospirillum</taxon>
    </lineage>
</organism>
<dbReference type="Pfam" id="PF09996">
    <property type="entry name" value="DUF2237"/>
    <property type="match status" value="1"/>
</dbReference>
<name>A0A918K008_9GAMM</name>
<sequence length="126" mass="13721">MSDASKDALNVLGEPLQPCCFEPKTGFYRDGFCHTGSMDAGSHTVCAIMTDEFLSFSAEQGNDLSAANPEFGFPGLKPGDKWCLCVSRWADAMKQHKAPPVVLSSCHIKALETVDLESLKLHANWN</sequence>
<comment type="caution">
    <text evidence="1">The sequence shown here is derived from an EMBL/GenBank/DDBJ whole genome shotgun (WGS) entry which is preliminary data.</text>
</comment>
<dbReference type="PANTHER" id="PTHR37466">
    <property type="entry name" value="SLR1628 PROTEIN"/>
    <property type="match status" value="1"/>
</dbReference>
<dbReference type="InterPro" id="IPR018714">
    <property type="entry name" value="DUF2237"/>
</dbReference>
<gene>
    <name evidence="1" type="ORF">GCM10007392_04520</name>
</gene>
<keyword evidence="2" id="KW-1185">Reference proteome</keyword>
<accession>A0A918K008</accession>
<protein>
    <recommendedName>
        <fullName evidence="3">DUF2237 domain-containing protein</fullName>
    </recommendedName>
</protein>
<dbReference type="AlphaFoldDB" id="A0A918K008"/>
<dbReference type="Gene3D" id="3.30.56.110">
    <property type="entry name" value="Protein of unknown function DUF2237"/>
    <property type="match status" value="1"/>
</dbReference>
<dbReference type="EMBL" id="BMXR01000001">
    <property type="protein sequence ID" value="GGX40821.1"/>
    <property type="molecule type" value="Genomic_DNA"/>
</dbReference>
<reference evidence="1" key="2">
    <citation type="submission" date="2020-09" db="EMBL/GenBank/DDBJ databases">
        <authorList>
            <person name="Sun Q."/>
            <person name="Kim S."/>
        </authorList>
    </citation>
    <scope>NUCLEOTIDE SEQUENCE</scope>
    <source>
        <strain evidence="1">KCTC 22169</strain>
    </source>
</reference>
<dbReference type="Proteomes" id="UP000626148">
    <property type="component" value="Unassembled WGS sequence"/>
</dbReference>
<proteinExistence type="predicted"/>
<evidence type="ECO:0000313" key="2">
    <source>
        <dbReference type="Proteomes" id="UP000626148"/>
    </source>
</evidence>
<dbReference type="RefSeq" id="WP_189606853.1">
    <property type="nucleotide sequence ID" value="NZ_BMXR01000001.1"/>
</dbReference>
<dbReference type="PANTHER" id="PTHR37466:SF1">
    <property type="entry name" value="SLR1628 PROTEIN"/>
    <property type="match status" value="1"/>
</dbReference>